<feature type="domain" description="Penicillin-binding protein dimerisation" evidence="6">
    <location>
        <begin position="58"/>
        <end position="213"/>
    </location>
</feature>
<dbReference type="Gene3D" id="3.30.450.330">
    <property type="match status" value="1"/>
</dbReference>
<dbReference type="PANTHER" id="PTHR30627">
    <property type="entry name" value="PEPTIDOGLYCAN D,D-TRANSPEPTIDASE"/>
    <property type="match status" value="1"/>
</dbReference>
<sequence>MKRKKGVHKNKRLGIVIAILTSVFIILFAQLFRIMIINRSFLVSQGEEQSTKELMVMPKRGSILDRNGNELAVSADVYKVRLDLQNLDEYSIKYKKSKDIIADEISNALNLDVDNVRKSMEKKNAVGGYLRDLELARKIKKEVIDKVKQLRSDKQYYFMVIENDTNRYYPNNNFLAHALGAVDSDGSGLLGLEKYYDKDLTGVPGIKISEVDRISQELPYDDPISTQPINGKNITLTIDASIQFIAEKAAEKAMEDTKAKGVSIIVTDPKSGEILSMVNKPDFNPNDPRKGVKTSDELHQLWRNWAVNDAVEPGSTFKIVTTAAALEEELTYKDDQFYDKGYIIIDGVAINCWKPGGHGQENLVDILKNSCNPGFIELGKRLGKEKLNEYINKFGFGNPVGIDLPGETSGIIKPTNKMSNVDLATISFGQADAASMVQLIAALNTVMNNGVYTTPHLMKSMSSVGQDGNSNVVQTYQDKNVRQVISEKTANELAGYLEQVVSTGSAKAAYIEGYGIAGKTGTAEKANIGGKGYSEGKYVASFVGAAPYDDPKVSLLIAIDEPKGQYFGGDIAAPVAKDLFEQIFKEMSFKPVKN</sequence>
<dbReference type="Proteomes" id="UP000679179">
    <property type="component" value="Unassembled WGS sequence"/>
</dbReference>
<proteinExistence type="inferred from homology"/>
<dbReference type="InterPro" id="IPR001460">
    <property type="entry name" value="PCN-bd_Tpept"/>
</dbReference>
<evidence type="ECO:0000256" key="3">
    <source>
        <dbReference type="ARBA" id="ARBA00023136"/>
    </source>
</evidence>
<dbReference type="SUPFAM" id="SSF56519">
    <property type="entry name" value="Penicillin binding protein dimerisation domain"/>
    <property type="match status" value="1"/>
</dbReference>
<dbReference type="RefSeq" id="WP_212904744.1">
    <property type="nucleotide sequence ID" value="NZ_BOPZ01000026.1"/>
</dbReference>
<keyword evidence="8" id="KW-1185">Reference proteome</keyword>
<dbReference type="EMBL" id="BOPZ01000026">
    <property type="protein sequence ID" value="GIM30062.1"/>
    <property type="molecule type" value="Genomic_DNA"/>
</dbReference>
<dbReference type="InterPro" id="IPR036138">
    <property type="entry name" value="PBP_dimer_sf"/>
</dbReference>
<dbReference type="GO" id="GO:0008658">
    <property type="term" value="F:penicillin binding"/>
    <property type="evidence" value="ECO:0007669"/>
    <property type="project" value="InterPro"/>
</dbReference>
<protein>
    <submittedName>
        <fullName evidence="7">Stage V sporulation protein D</fullName>
    </submittedName>
</protein>
<comment type="similarity">
    <text evidence="2">Belongs to the transpeptidase family.</text>
</comment>
<dbReference type="InterPro" id="IPR005311">
    <property type="entry name" value="PBP_dimer"/>
</dbReference>
<organism evidence="7 8">
    <name type="scientific">Clostridium polyendosporum</name>
    <dbReference type="NCBI Taxonomy" id="69208"/>
    <lineage>
        <taxon>Bacteria</taxon>
        <taxon>Bacillati</taxon>
        <taxon>Bacillota</taxon>
        <taxon>Clostridia</taxon>
        <taxon>Eubacteriales</taxon>
        <taxon>Clostridiaceae</taxon>
        <taxon>Clostridium</taxon>
    </lineage>
</organism>
<dbReference type="AlphaFoldDB" id="A0A919VHA8"/>
<dbReference type="Pfam" id="PF03717">
    <property type="entry name" value="PBP_dimer"/>
    <property type="match status" value="1"/>
</dbReference>
<keyword evidence="4" id="KW-1133">Transmembrane helix</keyword>
<evidence type="ECO:0000313" key="8">
    <source>
        <dbReference type="Proteomes" id="UP000679179"/>
    </source>
</evidence>
<dbReference type="GO" id="GO:0005886">
    <property type="term" value="C:plasma membrane"/>
    <property type="evidence" value="ECO:0007669"/>
    <property type="project" value="TreeGrafter"/>
</dbReference>
<evidence type="ECO:0000256" key="4">
    <source>
        <dbReference type="SAM" id="Phobius"/>
    </source>
</evidence>
<comment type="subcellular location">
    <subcellularLocation>
        <location evidence="1">Membrane</location>
    </subcellularLocation>
</comment>
<keyword evidence="3 4" id="KW-0472">Membrane</keyword>
<feature type="domain" description="Penicillin-binding protein transpeptidase" evidence="5">
    <location>
        <begin position="263"/>
        <end position="581"/>
    </location>
</feature>
<dbReference type="Gene3D" id="3.40.710.10">
    <property type="entry name" value="DD-peptidase/beta-lactamase superfamily"/>
    <property type="match status" value="1"/>
</dbReference>
<evidence type="ECO:0000259" key="5">
    <source>
        <dbReference type="Pfam" id="PF00905"/>
    </source>
</evidence>
<dbReference type="InterPro" id="IPR012338">
    <property type="entry name" value="Beta-lactam/transpept-like"/>
</dbReference>
<evidence type="ECO:0000256" key="1">
    <source>
        <dbReference type="ARBA" id="ARBA00004370"/>
    </source>
</evidence>
<dbReference type="SUPFAM" id="SSF56601">
    <property type="entry name" value="beta-lactamase/transpeptidase-like"/>
    <property type="match status" value="1"/>
</dbReference>
<dbReference type="Gene3D" id="3.90.1310.10">
    <property type="entry name" value="Penicillin-binding protein 2a (Domain 2)"/>
    <property type="match status" value="1"/>
</dbReference>
<comment type="caution">
    <text evidence="7">The sequence shown here is derived from an EMBL/GenBank/DDBJ whole genome shotgun (WGS) entry which is preliminary data.</text>
</comment>
<keyword evidence="4" id="KW-0812">Transmembrane</keyword>
<dbReference type="GO" id="GO:0071555">
    <property type="term" value="P:cell wall organization"/>
    <property type="evidence" value="ECO:0007669"/>
    <property type="project" value="TreeGrafter"/>
</dbReference>
<feature type="transmembrane region" description="Helical" evidence="4">
    <location>
        <begin position="12"/>
        <end position="32"/>
    </location>
</feature>
<dbReference type="Pfam" id="PF00905">
    <property type="entry name" value="Transpeptidase"/>
    <property type="match status" value="1"/>
</dbReference>
<name>A0A919VHA8_9CLOT</name>
<accession>A0A919VHA8</accession>
<evidence type="ECO:0000313" key="7">
    <source>
        <dbReference type="EMBL" id="GIM30062.1"/>
    </source>
</evidence>
<reference evidence="7" key="1">
    <citation type="submission" date="2021-03" db="EMBL/GenBank/DDBJ databases">
        <title>Taxonomic study of Clostridium polyendosporum from meadow-gley soil under rice.</title>
        <authorList>
            <person name="Kobayashi H."/>
            <person name="Tanizawa Y."/>
            <person name="Yagura M."/>
        </authorList>
    </citation>
    <scope>NUCLEOTIDE SEQUENCE</scope>
    <source>
        <strain evidence="7">JCM 30710</strain>
    </source>
</reference>
<evidence type="ECO:0000256" key="2">
    <source>
        <dbReference type="ARBA" id="ARBA00007171"/>
    </source>
</evidence>
<dbReference type="InterPro" id="IPR050515">
    <property type="entry name" value="Beta-lactam/transpept"/>
</dbReference>
<gene>
    <name evidence="7" type="primary">spoVD_2</name>
    <name evidence="7" type="ORF">CPJCM30710_27280</name>
</gene>
<evidence type="ECO:0000259" key="6">
    <source>
        <dbReference type="Pfam" id="PF03717"/>
    </source>
</evidence>
<dbReference type="PANTHER" id="PTHR30627:SF1">
    <property type="entry name" value="PEPTIDOGLYCAN D,D-TRANSPEPTIDASE FTSI"/>
    <property type="match status" value="1"/>
</dbReference>